<protein>
    <submittedName>
        <fullName evidence="2">CubicO group peptidase (Beta-lactamase class C family)</fullName>
    </submittedName>
</protein>
<name>A0ABY2BBY9_9ACTN</name>
<proteinExistence type="predicted"/>
<evidence type="ECO:0000259" key="1">
    <source>
        <dbReference type="Pfam" id="PF00144"/>
    </source>
</evidence>
<organism evidence="2 3">
    <name type="scientific">Kribbella orskensis</name>
    <dbReference type="NCBI Taxonomy" id="2512216"/>
    <lineage>
        <taxon>Bacteria</taxon>
        <taxon>Bacillati</taxon>
        <taxon>Actinomycetota</taxon>
        <taxon>Actinomycetes</taxon>
        <taxon>Propionibacteriales</taxon>
        <taxon>Kribbellaceae</taxon>
        <taxon>Kribbella</taxon>
    </lineage>
</organism>
<keyword evidence="3" id="KW-1185">Reference proteome</keyword>
<dbReference type="Pfam" id="PF00144">
    <property type="entry name" value="Beta-lactamase"/>
    <property type="match status" value="1"/>
</dbReference>
<dbReference type="PANTHER" id="PTHR43283">
    <property type="entry name" value="BETA-LACTAMASE-RELATED"/>
    <property type="match status" value="1"/>
</dbReference>
<dbReference type="Proteomes" id="UP000295818">
    <property type="component" value="Unassembled WGS sequence"/>
</dbReference>
<dbReference type="InterPro" id="IPR050789">
    <property type="entry name" value="Diverse_Enzym_Activities"/>
</dbReference>
<dbReference type="SUPFAM" id="SSF56601">
    <property type="entry name" value="beta-lactamase/transpeptidase-like"/>
    <property type="match status" value="1"/>
</dbReference>
<gene>
    <name evidence="2" type="ORF">EV644_1186</name>
</gene>
<dbReference type="InterPro" id="IPR012338">
    <property type="entry name" value="Beta-lactam/transpept-like"/>
</dbReference>
<dbReference type="InterPro" id="IPR001466">
    <property type="entry name" value="Beta-lactam-related"/>
</dbReference>
<evidence type="ECO:0000313" key="2">
    <source>
        <dbReference type="EMBL" id="TCO15462.1"/>
    </source>
</evidence>
<dbReference type="EMBL" id="SLWM01000018">
    <property type="protein sequence ID" value="TCO15462.1"/>
    <property type="molecule type" value="Genomic_DNA"/>
</dbReference>
<accession>A0ABY2BBY9</accession>
<sequence length="294" mass="32065">MTRETIVEWASATKPITCAALAVLWERGALDIEDPVHHHLPEFAAAGKEQVTVKHLLTHTAGLTTSITKQAPAAELVADICASPLRPDWVPGQRCGYNSIAMWIVAELVTRLDGRPFDQFVREEIFEVAGLDDCWLAMPPETYERNTARIARIPGIARSGTAYWVTWGRPTGGIHGPISQLGRFYESLGCILSPDRLREMTSHHLTGVYDEVLGARLDRGLGFVLGSADPQNGDRASSGTYGHGGQTWSTAFADPARGLVAAVYWNGATTPAIHADRLLRLLNALYADLADLER</sequence>
<dbReference type="Gene3D" id="3.40.710.10">
    <property type="entry name" value="DD-peptidase/beta-lactamase superfamily"/>
    <property type="match status" value="1"/>
</dbReference>
<reference evidence="2 3" key="1">
    <citation type="journal article" date="2015" name="Stand. Genomic Sci.">
        <title>Genomic Encyclopedia of Bacterial and Archaeal Type Strains, Phase III: the genomes of soil and plant-associated and newly described type strains.</title>
        <authorList>
            <person name="Whitman W.B."/>
            <person name="Woyke T."/>
            <person name="Klenk H.P."/>
            <person name="Zhou Y."/>
            <person name="Lilburn T.G."/>
            <person name="Beck B.J."/>
            <person name="De Vos P."/>
            <person name="Vandamme P."/>
            <person name="Eisen J.A."/>
            <person name="Garrity G."/>
            <person name="Hugenholtz P."/>
            <person name="Kyrpides N.C."/>
        </authorList>
    </citation>
    <scope>NUCLEOTIDE SEQUENCE [LARGE SCALE GENOMIC DNA]</scope>
    <source>
        <strain evidence="2 3">VKM Ac-2538</strain>
    </source>
</reference>
<feature type="domain" description="Beta-lactamase-related" evidence="1">
    <location>
        <begin position="1"/>
        <end position="278"/>
    </location>
</feature>
<comment type="caution">
    <text evidence="2">The sequence shown here is derived from an EMBL/GenBank/DDBJ whole genome shotgun (WGS) entry which is preliminary data.</text>
</comment>
<evidence type="ECO:0000313" key="3">
    <source>
        <dbReference type="Proteomes" id="UP000295818"/>
    </source>
</evidence>